<proteinExistence type="predicted"/>
<name>A0A9D4VC98_ADICA</name>
<accession>A0A9D4VC98</accession>
<comment type="caution">
    <text evidence="1">The sequence shown here is derived from an EMBL/GenBank/DDBJ whole genome shotgun (WGS) entry which is preliminary data.</text>
</comment>
<dbReference type="Proteomes" id="UP000886520">
    <property type="component" value="Chromosome 3"/>
</dbReference>
<evidence type="ECO:0000313" key="2">
    <source>
        <dbReference type="Proteomes" id="UP000886520"/>
    </source>
</evidence>
<protein>
    <submittedName>
        <fullName evidence="1">Uncharacterized protein</fullName>
    </submittedName>
</protein>
<sequence length="126" mass="13539">MLSICIGYGERQVHKLLCAALKRGKRDAAERLKCDGIGCVEIHHNGWASVGRHGEHAVSSVRFACTGGLCCLVCADMAIAHGRGRRSVAAMTTKNRAQIECGVGTTERKSFLLVESSKKESSPLIN</sequence>
<reference evidence="1" key="1">
    <citation type="submission" date="2021-01" db="EMBL/GenBank/DDBJ databases">
        <title>Adiantum capillus-veneris genome.</title>
        <authorList>
            <person name="Fang Y."/>
            <person name="Liao Q."/>
        </authorList>
    </citation>
    <scope>NUCLEOTIDE SEQUENCE</scope>
    <source>
        <strain evidence="1">H3</strain>
        <tissue evidence="1">Leaf</tissue>
    </source>
</reference>
<keyword evidence="2" id="KW-1185">Reference proteome</keyword>
<organism evidence="1 2">
    <name type="scientific">Adiantum capillus-veneris</name>
    <name type="common">Maidenhair fern</name>
    <dbReference type="NCBI Taxonomy" id="13818"/>
    <lineage>
        <taxon>Eukaryota</taxon>
        <taxon>Viridiplantae</taxon>
        <taxon>Streptophyta</taxon>
        <taxon>Embryophyta</taxon>
        <taxon>Tracheophyta</taxon>
        <taxon>Polypodiopsida</taxon>
        <taxon>Polypodiidae</taxon>
        <taxon>Polypodiales</taxon>
        <taxon>Pteridineae</taxon>
        <taxon>Pteridaceae</taxon>
        <taxon>Vittarioideae</taxon>
        <taxon>Adiantum</taxon>
    </lineage>
</organism>
<dbReference type="AlphaFoldDB" id="A0A9D4VC98"/>
<evidence type="ECO:0000313" key="1">
    <source>
        <dbReference type="EMBL" id="KAI5082797.1"/>
    </source>
</evidence>
<dbReference type="EMBL" id="JABFUD020000002">
    <property type="protein sequence ID" value="KAI5082797.1"/>
    <property type="molecule type" value="Genomic_DNA"/>
</dbReference>
<gene>
    <name evidence="1" type="ORF">GOP47_0002540</name>
</gene>